<dbReference type="InterPro" id="IPR007445">
    <property type="entry name" value="PilO"/>
</dbReference>
<evidence type="ECO:0000313" key="4">
    <source>
        <dbReference type="Proteomes" id="UP000066284"/>
    </source>
</evidence>
<keyword evidence="1" id="KW-0175">Coiled coil</keyword>
<keyword evidence="2" id="KW-0812">Transmembrane</keyword>
<keyword evidence="2" id="KW-0472">Membrane</keyword>
<keyword evidence="4" id="KW-1185">Reference proteome</keyword>
<dbReference type="GO" id="GO:0043683">
    <property type="term" value="P:type IV pilus assembly"/>
    <property type="evidence" value="ECO:0007669"/>
    <property type="project" value="InterPro"/>
</dbReference>
<dbReference type="PANTHER" id="PTHR39555:SF1">
    <property type="entry name" value="TYPE IV PILUS INNER MEMBRANE COMPONENT PILO"/>
    <property type="match status" value="1"/>
</dbReference>
<keyword evidence="2" id="KW-1133">Transmembrane helix</keyword>
<gene>
    <name evidence="3" type="ORF">NITINOP_1770</name>
</gene>
<feature type="transmembrane region" description="Helical" evidence="2">
    <location>
        <begin position="20"/>
        <end position="38"/>
    </location>
</feature>
<dbReference type="STRING" id="1715989.NITINOP_1770"/>
<dbReference type="Gene3D" id="3.30.70.60">
    <property type="match status" value="1"/>
</dbReference>
<evidence type="ECO:0000256" key="1">
    <source>
        <dbReference type="SAM" id="Coils"/>
    </source>
</evidence>
<dbReference type="AlphaFoldDB" id="A0A0S4KTV0"/>
<proteinExistence type="predicted"/>
<dbReference type="EMBL" id="LN885086">
    <property type="protein sequence ID" value="CUQ66745.1"/>
    <property type="molecule type" value="Genomic_DNA"/>
</dbReference>
<dbReference type="PANTHER" id="PTHR39555">
    <property type="entry name" value="FIMBRIAL ASSEMBLY PROTEIN PILO-LIKE PROTEIN-RELATED"/>
    <property type="match status" value="1"/>
</dbReference>
<dbReference type="KEGG" id="nio:NITINOP_1770"/>
<accession>A0A0S4KTV0</accession>
<evidence type="ECO:0000313" key="3">
    <source>
        <dbReference type="EMBL" id="CUQ66745.1"/>
    </source>
</evidence>
<dbReference type="OrthoDB" id="5502253at2"/>
<dbReference type="RefSeq" id="WP_062484709.1">
    <property type="nucleotide sequence ID" value="NZ_LN885086.1"/>
</dbReference>
<organism evidence="3 4">
    <name type="scientific">Candidatus Nitrospira inopinata</name>
    <dbReference type="NCBI Taxonomy" id="1715989"/>
    <lineage>
        <taxon>Bacteria</taxon>
        <taxon>Pseudomonadati</taxon>
        <taxon>Nitrospirota</taxon>
        <taxon>Nitrospiria</taxon>
        <taxon>Nitrospirales</taxon>
        <taxon>Nitrospiraceae</taxon>
        <taxon>Nitrospira</taxon>
    </lineage>
</organism>
<evidence type="ECO:0000256" key="2">
    <source>
        <dbReference type="SAM" id="Phobius"/>
    </source>
</evidence>
<dbReference type="GO" id="GO:0043107">
    <property type="term" value="P:type IV pilus-dependent motility"/>
    <property type="evidence" value="ECO:0007669"/>
    <property type="project" value="InterPro"/>
</dbReference>
<dbReference type="InterPro" id="IPR014717">
    <property type="entry name" value="Transl_elong_EF1B/ribsomal_bS6"/>
</dbReference>
<reference evidence="4" key="1">
    <citation type="submission" date="2015-09" db="EMBL/GenBank/DDBJ databases">
        <authorList>
            <person name="Daims H."/>
        </authorList>
    </citation>
    <scope>NUCLEOTIDE SEQUENCE [LARGE SCALE GENOMIC DNA]</scope>
</reference>
<dbReference type="Proteomes" id="UP000066284">
    <property type="component" value="Chromosome 1"/>
</dbReference>
<name>A0A0S4KTV0_9BACT</name>
<protein>
    <submittedName>
        <fullName evidence="3">Putative Type IV pilus biogenesis protein PilO</fullName>
    </submittedName>
</protein>
<dbReference type="Pfam" id="PF04350">
    <property type="entry name" value="PilO"/>
    <property type="match status" value="1"/>
</dbReference>
<feature type="coiled-coil region" evidence="1">
    <location>
        <begin position="46"/>
        <end position="90"/>
    </location>
</feature>
<sequence length="215" mass="23285">MDLPSINLGSLRNVPATQKAALLFLLVGGVVAGFYFYIAEPKSENIAALQAENGRLDAEIQTLTIKVKHLDELMAASKQLEIELAKKKERLPPEEEAIMLLKQVSDLGVRLGLDIRLWKPGAPSEDASKLFVRMPVSVEVAGAYHTAALFFDRINRLPRIVTVSGLKMGSPKVEVGRVVSQTTFELVAYAAPQEKPLVAAAASTTKPGQPAQVSR</sequence>